<comment type="caution">
    <text evidence="1">The sequence shown here is derived from an EMBL/GenBank/DDBJ whole genome shotgun (WGS) entry which is preliminary data.</text>
</comment>
<sequence>MLELGEYDDIELKGNDRDSVSIVKNNQRFLFPECKVLSVTYTTFSEDDTFLSLNKKEVLELIDLIEESPILKDGDSLSNYGVKEDTQEKYAKICIVYKNSHGEVQNVWLNTFKGNILHFYDSQGEDYRIGPNKKLVKFITKHTGYRVLSTADFDKIERIVVKYNNEEYQLSAKKTEQFIKAVKKLDKRQDEFHDYNLTALAYTSDGDVYHIKAGLGEYSENDIAIEGACYEEAENVICLLEK</sequence>
<dbReference type="Proteomes" id="UP000262524">
    <property type="component" value="Unassembled WGS sequence"/>
</dbReference>
<evidence type="ECO:0000313" key="2">
    <source>
        <dbReference type="Proteomes" id="UP000262524"/>
    </source>
</evidence>
<organism evidence="1 2">
    <name type="scientific">Anaerobutyricum hallii</name>
    <dbReference type="NCBI Taxonomy" id="39488"/>
    <lineage>
        <taxon>Bacteria</taxon>
        <taxon>Bacillati</taxon>
        <taxon>Bacillota</taxon>
        <taxon>Clostridia</taxon>
        <taxon>Lachnospirales</taxon>
        <taxon>Lachnospiraceae</taxon>
        <taxon>Anaerobutyricum</taxon>
    </lineage>
</organism>
<dbReference type="AlphaFoldDB" id="A0A374NUY8"/>
<evidence type="ECO:0000313" key="1">
    <source>
        <dbReference type="EMBL" id="RGI91298.1"/>
    </source>
</evidence>
<dbReference type="EMBL" id="QSOE01000011">
    <property type="protein sequence ID" value="RGI91298.1"/>
    <property type="molecule type" value="Genomic_DNA"/>
</dbReference>
<protein>
    <submittedName>
        <fullName evidence="1">Uncharacterized protein</fullName>
    </submittedName>
</protein>
<reference evidence="1 2" key="1">
    <citation type="submission" date="2018-08" db="EMBL/GenBank/DDBJ databases">
        <title>A genome reference for cultivated species of the human gut microbiota.</title>
        <authorList>
            <person name="Zou Y."/>
            <person name="Xue W."/>
            <person name="Luo G."/>
        </authorList>
    </citation>
    <scope>NUCLEOTIDE SEQUENCE [LARGE SCALE GENOMIC DNA]</scope>
    <source>
        <strain evidence="1 2">TM10-1AC</strain>
    </source>
</reference>
<gene>
    <name evidence="1" type="ORF">DXD91_03100</name>
</gene>
<accession>A0A374NUY8</accession>
<dbReference type="RefSeq" id="WP_117982064.1">
    <property type="nucleotide sequence ID" value="NZ_QSOE01000011.1"/>
</dbReference>
<proteinExistence type="predicted"/>
<name>A0A374NUY8_9FIRM</name>